<sequence>MDASPTKRRALATLDVNANSPNKHARLNAAKATGQLNVYKGGSPSPSSKRALSLAEEGDENANPLQPAKRACLSAATSTAPSTAPSSPTPRRAVAAPAVTPATATTAASRSEDTEETEEEDVAITATPEQERQRSHSPETSAVFDNSQLDNSQLTTITEPDHPSPQQQQEQHQQQQQTQEQSPVAAAVTASAPSSSQLSPSAQQQQQPPQQQRSRALSSLTREEARQKAEILRLRLGLARYKVRTGQTDVPLERLQRRPVQPAHTSATTTRTTTQSSPAAPQSHSQQRRSQQQQPSSAATAFSSPISTATTTRQPLPAAPRRLSREDGSSGSERQQNTTPRKALPSGRSTSQTPRQGGDYTPSASQESATSQSRPRYGMVATTPDREALQRLAASAALDASRRIEEAAEGGRRGSGS</sequence>
<feature type="compositionally biased region" description="Basic and acidic residues" evidence="9">
    <location>
        <begin position="400"/>
        <end position="417"/>
    </location>
</feature>
<evidence type="ECO:0000256" key="7">
    <source>
        <dbReference type="ARBA" id="ARBA00023163"/>
    </source>
</evidence>
<evidence type="ECO:0008006" key="12">
    <source>
        <dbReference type="Google" id="ProtNLM"/>
    </source>
</evidence>
<evidence type="ECO:0000256" key="6">
    <source>
        <dbReference type="ARBA" id="ARBA00023015"/>
    </source>
</evidence>
<proteinExistence type="inferred from homology"/>
<feature type="region of interest" description="Disordered" evidence="9">
    <location>
        <begin position="249"/>
        <end position="417"/>
    </location>
</feature>
<gene>
    <name evidence="10" type="ORF">PG991_008259</name>
</gene>
<keyword evidence="6" id="KW-0805">Transcription regulation</keyword>
<feature type="compositionally biased region" description="Polar residues" evidence="9">
    <location>
        <begin position="362"/>
        <end position="374"/>
    </location>
</feature>
<evidence type="ECO:0000256" key="5">
    <source>
        <dbReference type="ARBA" id="ARBA00022491"/>
    </source>
</evidence>
<evidence type="ECO:0000256" key="9">
    <source>
        <dbReference type="SAM" id="MobiDB-lite"/>
    </source>
</evidence>
<name>A0ABR1RQI1_9PEZI</name>
<keyword evidence="4" id="KW-0963">Cytoplasm</keyword>
<feature type="compositionally biased region" description="Low complexity" evidence="9">
    <location>
        <begin position="262"/>
        <end position="312"/>
    </location>
</feature>
<comment type="subcellular location">
    <subcellularLocation>
        <location evidence="2">Cytoplasm</location>
    </subcellularLocation>
    <subcellularLocation>
        <location evidence="1">Nucleus</location>
    </subcellularLocation>
</comment>
<evidence type="ECO:0000313" key="11">
    <source>
        <dbReference type="Proteomes" id="UP001396898"/>
    </source>
</evidence>
<dbReference type="InterPro" id="IPR013734">
    <property type="entry name" value="TF_Nrm1/Whi5"/>
</dbReference>
<comment type="similarity">
    <text evidence="3">Belongs to the WHI5/NRM1 family.</text>
</comment>
<reference evidence="10 11" key="1">
    <citation type="submission" date="2023-01" db="EMBL/GenBank/DDBJ databases">
        <title>Analysis of 21 Apiospora genomes using comparative genomics revels a genus with tremendous synthesis potential of carbohydrate active enzymes and secondary metabolites.</title>
        <authorList>
            <person name="Sorensen T."/>
        </authorList>
    </citation>
    <scope>NUCLEOTIDE SEQUENCE [LARGE SCALE GENOMIC DNA]</scope>
    <source>
        <strain evidence="10 11">CBS 20057</strain>
    </source>
</reference>
<keyword evidence="11" id="KW-1185">Reference proteome</keyword>
<feature type="compositionally biased region" description="Basic residues" evidence="9">
    <location>
        <begin position="1"/>
        <end position="10"/>
    </location>
</feature>
<keyword evidence="5" id="KW-0678">Repressor</keyword>
<feature type="compositionally biased region" description="Polar residues" evidence="9">
    <location>
        <begin position="138"/>
        <end position="158"/>
    </location>
</feature>
<keyword evidence="7" id="KW-0804">Transcription</keyword>
<dbReference type="Pfam" id="PF08528">
    <property type="entry name" value="Whi5"/>
    <property type="match status" value="1"/>
</dbReference>
<evidence type="ECO:0000256" key="3">
    <source>
        <dbReference type="ARBA" id="ARBA00006922"/>
    </source>
</evidence>
<feature type="region of interest" description="Disordered" evidence="9">
    <location>
        <begin position="1"/>
        <end position="227"/>
    </location>
</feature>
<evidence type="ECO:0000256" key="1">
    <source>
        <dbReference type="ARBA" id="ARBA00004123"/>
    </source>
</evidence>
<dbReference type="EMBL" id="JAQQWI010000011">
    <property type="protein sequence ID" value="KAK8017183.1"/>
    <property type="molecule type" value="Genomic_DNA"/>
</dbReference>
<evidence type="ECO:0000313" key="10">
    <source>
        <dbReference type="EMBL" id="KAK8017183.1"/>
    </source>
</evidence>
<protein>
    <recommendedName>
        <fullName evidence="12">Cyclin-dependent kinase protein</fullName>
    </recommendedName>
</protein>
<keyword evidence="8" id="KW-0539">Nucleus</keyword>
<comment type="caution">
    <text evidence="10">The sequence shown here is derived from an EMBL/GenBank/DDBJ whole genome shotgun (WGS) entry which is preliminary data.</text>
</comment>
<evidence type="ECO:0000256" key="8">
    <source>
        <dbReference type="ARBA" id="ARBA00023242"/>
    </source>
</evidence>
<feature type="compositionally biased region" description="Low complexity" evidence="9">
    <location>
        <begin position="74"/>
        <end position="109"/>
    </location>
</feature>
<feature type="compositionally biased region" description="Low complexity" evidence="9">
    <location>
        <begin position="166"/>
        <end position="219"/>
    </location>
</feature>
<feature type="compositionally biased region" description="Acidic residues" evidence="9">
    <location>
        <begin position="113"/>
        <end position="122"/>
    </location>
</feature>
<evidence type="ECO:0000256" key="4">
    <source>
        <dbReference type="ARBA" id="ARBA00022490"/>
    </source>
</evidence>
<feature type="compositionally biased region" description="Low complexity" evidence="9">
    <location>
        <begin position="390"/>
        <end position="399"/>
    </location>
</feature>
<evidence type="ECO:0000256" key="2">
    <source>
        <dbReference type="ARBA" id="ARBA00004496"/>
    </source>
</evidence>
<organism evidence="10 11">
    <name type="scientific">Apiospora marii</name>
    <dbReference type="NCBI Taxonomy" id="335849"/>
    <lineage>
        <taxon>Eukaryota</taxon>
        <taxon>Fungi</taxon>
        <taxon>Dikarya</taxon>
        <taxon>Ascomycota</taxon>
        <taxon>Pezizomycotina</taxon>
        <taxon>Sordariomycetes</taxon>
        <taxon>Xylariomycetidae</taxon>
        <taxon>Amphisphaeriales</taxon>
        <taxon>Apiosporaceae</taxon>
        <taxon>Apiospora</taxon>
    </lineage>
</organism>
<feature type="compositionally biased region" description="Polar residues" evidence="9">
    <location>
        <begin position="329"/>
        <end position="340"/>
    </location>
</feature>
<accession>A0ABR1RQI1</accession>
<dbReference type="Proteomes" id="UP001396898">
    <property type="component" value="Unassembled WGS sequence"/>
</dbReference>